<dbReference type="SUPFAM" id="SSF161070">
    <property type="entry name" value="SNF-like"/>
    <property type="match status" value="1"/>
</dbReference>
<feature type="binding site" evidence="7">
    <location>
        <position position="68"/>
    </location>
    <ligand>
        <name>Na(+)</name>
        <dbReference type="ChEBI" id="CHEBI:29101"/>
        <label>1</label>
    </ligand>
</feature>
<evidence type="ECO:0000256" key="4">
    <source>
        <dbReference type="ARBA" id="ARBA00022847"/>
    </source>
</evidence>
<evidence type="ECO:0000256" key="3">
    <source>
        <dbReference type="ARBA" id="ARBA00022692"/>
    </source>
</evidence>
<dbReference type="GO" id="GO:0005886">
    <property type="term" value="C:plasma membrane"/>
    <property type="evidence" value="ECO:0007669"/>
    <property type="project" value="TreeGrafter"/>
</dbReference>
<dbReference type="PANTHER" id="PTHR11616:SF326">
    <property type="entry name" value="SODIUM-DEPENDENT TRANSPORTER SNF-5"/>
    <property type="match status" value="1"/>
</dbReference>
<feature type="transmembrane region" description="Helical" evidence="9">
    <location>
        <begin position="57"/>
        <end position="74"/>
    </location>
</feature>
<dbReference type="PRINTS" id="PR00176">
    <property type="entry name" value="NANEUSMPORT"/>
</dbReference>
<feature type="transmembrane region" description="Helical" evidence="9">
    <location>
        <begin position="367"/>
        <end position="392"/>
    </location>
</feature>
<keyword evidence="6 9" id="KW-0472">Membrane</keyword>
<dbReference type="GO" id="GO:0043005">
    <property type="term" value="C:neuron projection"/>
    <property type="evidence" value="ECO:0007669"/>
    <property type="project" value="TreeGrafter"/>
</dbReference>
<comment type="subcellular location">
    <subcellularLocation>
        <location evidence="1">Membrane</location>
        <topology evidence="1">Multi-pass membrane protein</topology>
    </subcellularLocation>
</comment>
<feature type="binding site" evidence="7">
    <location>
        <position position="65"/>
    </location>
    <ligand>
        <name>Na(+)</name>
        <dbReference type="ChEBI" id="CHEBI:29101"/>
        <label>1</label>
    </ligand>
</feature>
<organism evidence="10 11">
    <name type="scientific">Parastrongyloides trichosuri</name>
    <name type="common">Possum-specific nematode worm</name>
    <dbReference type="NCBI Taxonomy" id="131310"/>
    <lineage>
        <taxon>Eukaryota</taxon>
        <taxon>Metazoa</taxon>
        <taxon>Ecdysozoa</taxon>
        <taxon>Nematoda</taxon>
        <taxon>Chromadorea</taxon>
        <taxon>Rhabditida</taxon>
        <taxon>Tylenchina</taxon>
        <taxon>Panagrolaimomorpha</taxon>
        <taxon>Strongyloidoidea</taxon>
        <taxon>Strongyloididae</taxon>
        <taxon>Parastrongyloides</taxon>
    </lineage>
</organism>
<dbReference type="PANTHER" id="PTHR11616">
    <property type="entry name" value="SODIUM/CHLORIDE DEPENDENT TRANSPORTER"/>
    <property type="match status" value="1"/>
</dbReference>
<keyword evidence="2" id="KW-0813">Transport</keyword>
<keyword evidence="10" id="KW-1185">Reference proteome</keyword>
<protein>
    <submittedName>
        <fullName evidence="11">Transporter</fullName>
    </submittedName>
</protein>
<evidence type="ECO:0000313" key="11">
    <source>
        <dbReference type="WBParaSite" id="PTRK_0000872100.1"/>
    </source>
</evidence>
<feature type="transmembrane region" description="Helical" evidence="9">
    <location>
        <begin position="549"/>
        <end position="572"/>
    </location>
</feature>
<evidence type="ECO:0000256" key="9">
    <source>
        <dbReference type="SAM" id="Phobius"/>
    </source>
</evidence>
<dbReference type="STRING" id="131310.A0A0N4ZKT7"/>
<feature type="transmembrane region" description="Helical" evidence="9">
    <location>
        <begin position="131"/>
        <end position="158"/>
    </location>
</feature>
<feature type="disulfide bond" evidence="8">
    <location>
        <begin position="172"/>
        <end position="181"/>
    </location>
</feature>
<name>A0A0N4ZKT7_PARTI</name>
<evidence type="ECO:0000256" key="1">
    <source>
        <dbReference type="ARBA" id="ARBA00004141"/>
    </source>
</evidence>
<dbReference type="GO" id="GO:0005332">
    <property type="term" value="F:gamma-aminobutyric acid:sodium:chloride symporter activity"/>
    <property type="evidence" value="ECO:0007669"/>
    <property type="project" value="TreeGrafter"/>
</dbReference>
<dbReference type="PROSITE" id="PS50267">
    <property type="entry name" value="NA_NEUROTRAN_SYMP_3"/>
    <property type="match status" value="1"/>
</dbReference>
<dbReference type="AlphaFoldDB" id="A0A0N4ZKT7"/>
<dbReference type="Proteomes" id="UP000038045">
    <property type="component" value="Unplaced"/>
</dbReference>
<feature type="transmembrane region" description="Helical" evidence="9">
    <location>
        <begin position="258"/>
        <end position="277"/>
    </location>
</feature>
<feature type="binding site" evidence="7">
    <location>
        <position position="72"/>
    </location>
    <ligand>
        <name>Na(+)</name>
        <dbReference type="ChEBI" id="CHEBI:29101"/>
        <label>1</label>
    </ligand>
</feature>
<sequence>MVELENDEINNGNEINSNFNSSNVKYIDEIHQEVDKKIQQQEDIENYDKKDKWNSKLQFLLTCIGFAVGLGNIWRFPALAYDNGGVAFLIPYVILSLIVGFPILYMELVIGQSTSQGALKVFGQMVPIFQGVGWGMISVSIFLISFYGPLISWVLIYIVKIVLGNFETIVSCKNEWNTIYCTSTIDDNLCLNNSIYFNKTCQQVPENIDVITFRKELYQNNSLINASITYAAEEFFYKQLLTLSTNFWDQTFIPNWEIFLSYTVVYLLVAIIVIKGVKIMGRVSFITSTVPYLIMLFFFIYSFQLEGSKDGVRFLLYDKTDFAKILSFKPWLFAGEQLFLSLSCGIGVTLSLSSYNEKDHNIYRDSLIVVFADSFMSVFGGLTTFSILGFMANRLGKKIDDVVSTGKVLAFVVYPEVAALTPIPVLFSLLFFIMLLFLGISSIVCSISGVATSITDKFERLKKHKYIVLLLSIFIMYLFGLPLTTKSGIYYFEILNSTAVSFNALFIGAMECITITHFYGIKNFKNDIRRMLGYQKDNMISKIFGSSGYMFHYCLMYIIPIVLFFLSIFGIIESMKHNYLYGDDQYQIKLPNILIYFGWFVSYFPLSLILFGVAYEVWNRRNSSNFLEMIKPNEKHINDMGFYEESYIVKLLETCCWWRKKNGNISVFKDNIVSDLSK</sequence>
<feature type="binding site" evidence="7">
    <location>
        <position position="67"/>
    </location>
    <ligand>
        <name>Na(+)</name>
        <dbReference type="ChEBI" id="CHEBI:29101"/>
        <label>1</label>
    </ligand>
</feature>
<keyword evidence="5 9" id="KW-1133">Transmembrane helix</keyword>
<evidence type="ECO:0000256" key="8">
    <source>
        <dbReference type="PIRSR" id="PIRSR600175-2"/>
    </source>
</evidence>
<accession>A0A0N4ZKT7</accession>
<evidence type="ECO:0000256" key="2">
    <source>
        <dbReference type="ARBA" id="ARBA00022448"/>
    </source>
</evidence>
<dbReference type="InterPro" id="IPR000175">
    <property type="entry name" value="Na/ntran_symport"/>
</dbReference>
<feature type="transmembrane region" description="Helical" evidence="9">
    <location>
        <begin position="284"/>
        <end position="303"/>
    </location>
</feature>
<keyword evidence="7" id="KW-0915">Sodium</keyword>
<dbReference type="GO" id="GO:0046872">
    <property type="term" value="F:metal ion binding"/>
    <property type="evidence" value="ECO:0007669"/>
    <property type="project" value="UniProtKB-KW"/>
</dbReference>
<keyword evidence="8" id="KW-1015">Disulfide bond</keyword>
<proteinExistence type="predicted"/>
<evidence type="ECO:0000313" key="10">
    <source>
        <dbReference type="Proteomes" id="UP000038045"/>
    </source>
</evidence>
<dbReference type="Pfam" id="PF00209">
    <property type="entry name" value="SNF"/>
    <property type="match status" value="1"/>
</dbReference>
<dbReference type="CDD" id="cd10324">
    <property type="entry name" value="SLC6sbd"/>
    <property type="match status" value="1"/>
</dbReference>
<feature type="transmembrane region" description="Helical" evidence="9">
    <location>
        <begin position="338"/>
        <end position="355"/>
    </location>
</feature>
<reference evidence="11" key="1">
    <citation type="submission" date="2017-02" db="UniProtKB">
        <authorList>
            <consortium name="WormBaseParasite"/>
        </authorList>
    </citation>
    <scope>IDENTIFICATION</scope>
</reference>
<dbReference type="InterPro" id="IPR037272">
    <property type="entry name" value="SNS_sf"/>
</dbReference>
<feature type="transmembrane region" description="Helical" evidence="9">
    <location>
        <begin position="592"/>
        <end position="615"/>
    </location>
</feature>
<evidence type="ECO:0000256" key="7">
    <source>
        <dbReference type="PIRSR" id="PIRSR600175-1"/>
    </source>
</evidence>
<feature type="transmembrane region" description="Helical" evidence="9">
    <location>
        <begin position="504"/>
        <end position="521"/>
    </location>
</feature>
<feature type="transmembrane region" description="Helical" evidence="9">
    <location>
        <begin position="86"/>
        <end position="110"/>
    </location>
</feature>
<evidence type="ECO:0000256" key="6">
    <source>
        <dbReference type="ARBA" id="ARBA00023136"/>
    </source>
</evidence>
<keyword evidence="7" id="KW-0479">Metal-binding</keyword>
<dbReference type="WBParaSite" id="PTRK_0000872100.1">
    <property type="protein sequence ID" value="PTRK_0000872100.1"/>
    <property type="gene ID" value="PTRK_0000872100"/>
</dbReference>
<feature type="transmembrane region" description="Helical" evidence="9">
    <location>
        <begin position="466"/>
        <end position="484"/>
    </location>
</feature>
<keyword evidence="4" id="KW-0769">Symport</keyword>
<feature type="binding site" evidence="7">
    <location>
        <position position="341"/>
    </location>
    <ligand>
        <name>Na(+)</name>
        <dbReference type="ChEBI" id="CHEBI:29101"/>
        <label>1</label>
    </ligand>
</feature>
<feature type="transmembrane region" description="Helical" evidence="9">
    <location>
        <begin position="425"/>
        <end position="454"/>
    </location>
</feature>
<feature type="binding site" evidence="7">
    <location>
        <position position="438"/>
    </location>
    <ligand>
        <name>Na(+)</name>
        <dbReference type="ChEBI" id="CHEBI:29101"/>
        <label>1</label>
    </ligand>
</feature>
<evidence type="ECO:0000256" key="5">
    <source>
        <dbReference type="ARBA" id="ARBA00022989"/>
    </source>
</evidence>
<feature type="binding site" evidence="7">
    <location>
        <position position="442"/>
    </location>
    <ligand>
        <name>Na(+)</name>
        <dbReference type="ChEBI" id="CHEBI:29101"/>
        <label>1</label>
    </ligand>
</feature>
<keyword evidence="3 9" id="KW-0812">Transmembrane</keyword>